<evidence type="ECO:0000256" key="7">
    <source>
        <dbReference type="SAM" id="SignalP"/>
    </source>
</evidence>
<evidence type="ECO:0000256" key="3">
    <source>
        <dbReference type="ARBA" id="ARBA00022448"/>
    </source>
</evidence>
<dbReference type="AlphaFoldDB" id="A0AAC9JRQ9"/>
<proteinExistence type="inferred from homology"/>
<evidence type="ECO:0000313" key="10">
    <source>
        <dbReference type="EMBL" id="APF37095.1"/>
    </source>
</evidence>
<evidence type="ECO:0000259" key="9">
    <source>
        <dbReference type="SMART" id="SM00079"/>
    </source>
</evidence>
<dbReference type="PROSITE" id="PS01039">
    <property type="entry name" value="SBP_BACTERIAL_3"/>
    <property type="match status" value="1"/>
</dbReference>
<keyword evidence="5" id="KW-0574">Periplasm</keyword>
<dbReference type="PANTHER" id="PTHR35936">
    <property type="entry name" value="MEMBRANE-BOUND LYTIC MUREIN TRANSGLYCOSYLASE F"/>
    <property type="match status" value="1"/>
</dbReference>
<reference evidence="10 11" key="1">
    <citation type="submission" date="2016-11" db="EMBL/GenBank/DDBJ databases">
        <title>Complete genome sequence of the aerobically denitrifying bacterium Chelatococcus daeguensis TAD1.</title>
        <authorList>
            <person name="Yang Y."/>
            <person name="Huang S."/>
            <person name="Lin E."/>
        </authorList>
    </citation>
    <scope>NUCLEOTIDE SEQUENCE [LARGE SCALE GENOMIC DNA]</scope>
    <source>
        <strain evidence="10 11">TAD1</strain>
    </source>
</reference>
<dbReference type="InterPro" id="IPR001320">
    <property type="entry name" value="Iontro_rcpt_C"/>
</dbReference>
<sequence>MMRLTIAVAAMLLALTGAASAKEWKEIRIATEGAYPPFNFVGSNGELQGFDVDIAKALCDKIGAKCTVVAQDWDGLIPALLASKYDAIAASMSITEERKQQVDFTERYASAPVSFVAPKDTKLTGVTPADLKGKIVGAQSSTTHATMLEDVYGPEGVTVKLYPTLDEANADLKSGRVDTVFADKIVLLDWLKKDGADCCKILGDVDDKQYARYFGEGIGLAVRKGDQDLKELLSKAIADIRADGTYDTIAKKYFDFEIY</sequence>
<dbReference type="GO" id="GO:0030288">
    <property type="term" value="C:outer membrane-bounded periplasmic space"/>
    <property type="evidence" value="ECO:0007669"/>
    <property type="project" value="InterPro"/>
</dbReference>
<dbReference type="InterPro" id="IPR018313">
    <property type="entry name" value="SBP_3_CS"/>
</dbReference>
<dbReference type="Proteomes" id="UP000182703">
    <property type="component" value="Chromosome"/>
</dbReference>
<gene>
    <name evidence="10" type="ORF">BOQ54_06915</name>
</gene>
<dbReference type="NCBIfam" id="TIGR01096">
    <property type="entry name" value="3A0103s03R"/>
    <property type="match status" value="1"/>
</dbReference>
<dbReference type="GO" id="GO:0016020">
    <property type="term" value="C:membrane"/>
    <property type="evidence" value="ECO:0007669"/>
    <property type="project" value="InterPro"/>
</dbReference>
<feature type="chain" id="PRO_5042104315" evidence="7">
    <location>
        <begin position="22"/>
        <end position="259"/>
    </location>
</feature>
<feature type="domain" description="Ionotropic glutamate receptor C-terminal" evidence="9">
    <location>
        <begin position="26"/>
        <end position="256"/>
    </location>
</feature>
<evidence type="ECO:0000313" key="11">
    <source>
        <dbReference type="Proteomes" id="UP000182703"/>
    </source>
</evidence>
<evidence type="ECO:0000256" key="4">
    <source>
        <dbReference type="ARBA" id="ARBA00022729"/>
    </source>
</evidence>
<comment type="subcellular location">
    <subcellularLocation>
        <location evidence="1">Periplasm</location>
    </subcellularLocation>
</comment>
<keyword evidence="3" id="KW-0813">Transport</keyword>
<dbReference type="SUPFAM" id="SSF53850">
    <property type="entry name" value="Periplasmic binding protein-like II"/>
    <property type="match status" value="1"/>
</dbReference>
<dbReference type="EMBL" id="CP018095">
    <property type="protein sequence ID" value="APF37095.1"/>
    <property type="molecule type" value="Genomic_DNA"/>
</dbReference>
<feature type="domain" description="Solute-binding protein family 3/N-terminal" evidence="8">
    <location>
        <begin position="26"/>
        <end position="257"/>
    </location>
</feature>
<dbReference type="PANTHER" id="PTHR35936:SF17">
    <property type="entry name" value="ARGININE-BINDING EXTRACELLULAR PROTEIN ARTP"/>
    <property type="match status" value="1"/>
</dbReference>
<evidence type="ECO:0000256" key="2">
    <source>
        <dbReference type="ARBA" id="ARBA00010333"/>
    </source>
</evidence>
<feature type="signal peptide" evidence="7">
    <location>
        <begin position="1"/>
        <end position="21"/>
    </location>
</feature>
<dbReference type="SMART" id="SM00062">
    <property type="entry name" value="PBPb"/>
    <property type="match status" value="1"/>
</dbReference>
<dbReference type="InterPro" id="IPR005768">
    <property type="entry name" value="Lys_Arg_Orn-bd"/>
</dbReference>
<evidence type="ECO:0000259" key="8">
    <source>
        <dbReference type="SMART" id="SM00062"/>
    </source>
</evidence>
<comment type="similarity">
    <text evidence="2 6">Belongs to the bacterial solute-binding protein 3 family.</text>
</comment>
<dbReference type="GO" id="GO:0015276">
    <property type="term" value="F:ligand-gated monoatomic ion channel activity"/>
    <property type="evidence" value="ECO:0007669"/>
    <property type="project" value="InterPro"/>
</dbReference>
<protein>
    <submittedName>
        <fullName evidence="10">Amino acid ABC transporter</fullName>
    </submittedName>
</protein>
<name>A0AAC9JRQ9_9HYPH</name>
<dbReference type="Pfam" id="PF00497">
    <property type="entry name" value="SBP_bac_3"/>
    <property type="match status" value="1"/>
</dbReference>
<dbReference type="InterPro" id="IPR001638">
    <property type="entry name" value="Solute-binding_3/MltF_N"/>
</dbReference>
<accession>A0AAC9JRQ9</accession>
<keyword evidence="11" id="KW-1185">Reference proteome</keyword>
<organism evidence="10 11">
    <name type="scientific">Chelatococcus daeguensis</name>
    <dbReference type="NCBI Taxonomy" id="444444"/>
    <lineage>
        <taxon>Bacteria</taxon>
        <taxon>Pseudomonadati</taxon>
        <taxon>Pseudomonadota</taxon>
        <taxon>Alphaproteobacteria</taxon>
        <taxon>Hyphomicrobiales</taxon>
        <taxon>Chelatococcaceae</taxon>
        <taxon>Chelatococcus</taxon>
    </lineage>
</organism>
<dbReference type="CDD" id="cd13702">
    <property type="entry name" value="PBP2_mlr5654_like"/>
    <property type="match status" value="1"/>
</dbReference>
<dbReference type="Gene3D" id="3.40.190.10">
    <property type="entry name" value="Periplasmic binding protein-like II"/>
    <property type="match status" value="2"/>
</dbReference>
<dbReference type="KEGG" id="cdq:BOQ54_06915"/>
<evidence type="ECO:0000256" key="6">
    <source>
        <dbReference type="RuleBase" id="RU003744"/>
    </source>
</evidence>
<dbReference type="SMART" id="SM00079">
    <property type="entry name" value="PBPe"/>
    <property type="match status" value="1"/>
</dbReference>
<keyword evidence="4 7" id="KW-0732">Signal</keyword>
<evidence type="ECO:0000256" key="5">
    <source>
        <dbReference type="ARBA" id="ARBA00022764"/>
    </source>
</evidence>
<evidence type="ECO:0000256" key="1">
    <source>
        <dbReference type="ARBA" id="ARBA00004418"/>
    </source>
</evidence>